<evidence type="ECO:0000313" key="3">
    <source>
        <dbReference type="Proteomes" id="UP001186944"/>
    </source>
</evidence>
<feature type="compositionally biased region" description="Low complexity" evidence="1">
    <location>
        <begin position="183"/>
        <end position="194"/>
    </location>
</feature>
<feature type="region of interest" description="Disordered" evidence="1">
    <location>
        <begin position="171"/>
        <end position="238"/>
    </location>
</feature>
<dbReference type="PANTHER" id="PTHR35079:SF1">
    <property type="entry name" value="LUNG ADENOMA SUSCEPTIBILITY PROTEIN 2"/>
    <property type="match status" value="1"/>
</dbReference>
<dbReference type="Proteomes" id="UP001186944">
    <property type="component" value="Unassembled WGS sequence"/>
</dbReference>
<name>A0AA88YCX4_PINIB</name>
<feature type="compositionally biased region" description="Polar residues" evidence="1">
    <location>
        <begin position="198"/>
        <end position="215"/>
    </location>
</feature>
<feature type="compositionally biased region" description="Polar residues" evidence="1">
    <location>
        <begin position="561"/>
        <end position="573"/>
    </location>
</feature>
<proteinExistence type="predicted"/>
<keyword evidence="3" id="KW-1185">Reference proteome</keyword>
<feature type="compositionally biased region" description="Basic residues" evidence="1">
    <location>
        <begin position="171"/>
        <end position="182"/>
    </location>
</feature>
<dbReference type="PANTHER" id="PTHR35079">
    <property type="entry name" value="LUNG ADENOMA SUSCEPTIBILITY PROTEIN 2"/>
    <property type="match status" value="1"/>
</dbReference>
<dbReference type="InterPro" id="IPR052679">
    <property type="entry name" value="Cell_Prolif_Regulator"/>
</dbReference>
<evidence type="ECO:0000313" key="2">
    <source>
        <dbReference type="EMBL" id="KAK3097263.1"/>
    </source>
</evidence>
<gene>
    <name evidence="2" type="ORF">FSP39_008177</name>
</gene>
<protein>
    <submittedName>
        <fullName evidence="2">Uncharacterized protein</fullName>
    </submittedName>
</protein>
<feature type="region of interest" description="Disordered" evidence="1">
    <location>
        <begin position="418"/>
        <end position="460"/>
    </location>
</feature>
<reference evidence="2" key="1">
    <citation type="submission" date="2019-08" db="EMBL/GenBank/DDBJ databases">
        <title>The improved chromosome-level genome for the pearl oyster Pinctada fucata martensii using PacBio sequencing and Hi-C.</title>
        <authorList>
            <person name="Zheng Z."/>
        </authorList>
    </citation>
    <scope>NUCLEOTIDE SEQUENCE</scope>
    <source>
        <strain evidence="2">ZZ-2019</strain>
        <tissue evidence="2">Adductor muscle</tissue>
    </source>
</reference>
<accession>A0AA88YCX4</accession>
<dbReference type="AlphaFoldDB" id="A0AA88YCX4"/>
<evidence type="ECO:0000256" key="1">
    <source>
        <dbReference type="SAM" id="MobiDB-lite"/>
    </source>
</evidence>
<dbReference type="EMBL" id="VSWD01000007">
    <property type="protein sequence ID" value="KAK3097263.1"/>
    <property type="molecule type" value="Genomic_DNA"/>
</dbReference>
<feature type="compositionally biased region" description="Polar residues" evidence="1">
    <location>
        <begin position="331"/>
        <end position="345"/>
    </location>
</feature>
<feature type="compositionally biased region" description="Low complexity" evidence="1">
    <location>
        <begin position="547"/>
        <end position="557"/>
    </location>
</feature>
<comment type="caution">
    <text evidence="2">The sequence shown here is derived from an EMBL/GenBank/DDBJ whole genome shotgun (WGS) entry which is preliminary data.</text>
</comment>
<feature type="region of interest" description="Disordered" evidence="1">
    <location>
        <begin position="541"/>
        <end position="573"/>
    </location>
</feature>
<organism evidence="2 3">
    <name type="scientific">Pinctada imbricata</name>
    <name type="common">Atlantic pearl-oyster</name>
    <name type="synonym">Pinctada martensii</name>
    <dbReference type="NCBI Taxonomy" id="66713"/>
    <lineage>
        <taxon>Eukaryota</taxon>
        <taxon>Metazoa</taxon>
        <taxon>Spiralia</taxon>
        <taxon>Lophotrochozoa</taxon>
        <taxon>Mollusca</taxon>
        <taxon>Bivalvia</taxon>
        <taxon>Autobranchia</taxon>
        <taxon>Pteriomorphia</taxon>
        <taxon>Pterioida</taxon>
        <taxon>Pterioidea</taxon>
        <taxon>Pteriidae</taxon>
        <taxon>Pinctada</taxon>
    </lineage>
</organism>
<sequence>MTMEFDTSPAATNYLHGINRIKCNGSRIQVGDRDFTSASEALEAYLDQYSGMTPGMRRKHQYRQNVSDLLDPKSVLHLTADRALDTGVRDTVTEMKLAEARDSINDSYDKMKRNMALRAEVDEALDKSGELLQRIASDDVIPDLQSDIGSLNTDVLLSINPAAGLSNERKKGHIYGYKKPKGSTKGSVSVSSYKPTSERQLPSISGRTAPPSSYKGTVPRERSRSVSPSSFRHEERMMNSPARRGMNRLMDSSQNKAPSWVEALDISNPGDNLWYKRDLVSGRPAPSWVNGLEKSGIASLTSDIPHKRVGFADNSLNRTSDSIPPGLSVNDLLTKSPGKSSLKSTPKSKRKYDYNLSSKLPKEVTEAGNISASSSDILDKYLETSGKGDDIYDVSRPPRCSSLDTEALIAGIAAPNKSDITGASPIVPSEKSPGRRRHRPTSPDTDMVLDGDRSWEKPLPTYKSPVNVELQDDIKQATTEVSDMHGTILRNDFGGNTGTSKIEEEIPALKGYNWQEEPGGHSLEKALVHLNRLKTLVNEDKERIMRSRSPSPAASLRQRSKSYSPTRSTPMYS</sequence>
<feature type="region of interest" description="Disordered" evidence="1">
    <location>
        <begin position="327"/>
        <end position="350"/>
    </location>
</feature>